<evidence type="ECO:0000313" key="2">
    <source>
        <dbReference type="EMBL" id="KAF5784150.1"/>
    </source>
</evidence>
<comment type="caution">
    <text evidence="2">The sequence shown here is derived from an EMBL/GenBank/DDBJ whole genome shotgun (WGS) entry which is preliminary data.</text>
</comment>
<proteinExistence type="predicted"/>
<reference evidence="2" key="2">
    <citation type="submission" date="2020-06" db="EMBL/GenBank/DDBJ databases">
        <title>Helianthus annuus Genome sequencing and assembly Release 2.</title>
        <authorList>
            <person name="Gouzy J."/>
            <person name="Langlade N."/>
            <person name="Munos S."/>
        </authorList>
    </citation>
    <scope>NUCLEOTIDE SEQUENCE</scope>
    <source>
        <tissue evidence="2">Leaves</tissue>
    </source>
</reference>
<gene>
    <name evidence="2" type="ORF">HanXRQr2_Chr11g0516181</name>
</gene>
<dbReference type="Proteomes" id="UP000215914">
    <property type="component" value="Unassembled WGS sequence"/>
</dbReference>
<dbReference type="EMBL" id="MNCJ02000326">
    <property type="protein sequence ID" value="KAF5784150.1"/>
    <property type="molecule type" value="Genomic_DNA"/>
</dbReference>
<keyword evidence="3" id="KW-1185">Reference proteome</keyword>
<accession>A0A9K3HTT9</accession>
<organism evidence="2 3">
    <name type="scientific">Helianthus annuus</name>
    <name type="common">Common sunflower</name>
    <dbReference type="NCBI Taxonomy" id="4232"/>
    <lineage>
        <taxon>Eukaryota</taxon>
        <taxon>Viridiplantae</taxon>
        <taxon>Streptophyta</taxon>
        <taxon>Embryophyta</taxon>
        <taxon>Tracheophyta</taxon>
        <taxon>Spermatophyta</taxon>
        <taxon>Magnoliopsida</taxon>
        <taxon>eudicotyledons</taxon>
        <taxon>Gunneridae</taxon>
        <taxon>Pentapetalae</taxon>
        <taxon>asterids</taxon>
        <taxon>campanulids</taxon>
        <taxon>Asterales</taxon>
        <taxon>Asteraceae</taxon>
        <taxon>Asteroideae</taxon>
        <taxon>Heliantheae alliance</taxon>
        <taxon>Heliantheae</taxon>
        <taxon>Helianthus</taxon>
    </lineage>
</organism>
<name>A0A9K3HTT9_HELAN</name>
<evidence type="ECO:0000256" key="1">
    <source>
        <dbReference type="SAM" id="Phobius"/>
    </source>
</evidence>
<reference evidence="2" key="1">
    <citation type="journal article" date="2017" name="Nature">
        <title>The sunflower genome provides insights into oil metabolism, flowering and Asterid evolution.</title>
        <authorList>
            <person name="Badouin H."/>
            <person name="Gouzy J."/>
            <person name="Grassa C.J."/>
            <person name="Murat F."/>
            <person name="Staton S.E."/>
            <person name="Cottret L."/>
            <person name="Lelandais-Briere C."/>
            <person name="Owens G.L."/>
            <person name="Carrere S."/>
            <person name="Mayjonade B."/>
            <person name="Legrand L."/>
            <person name="Gill N."/>
            <person name="Kane N.C."/>
            <person name="Bowers J.E."/>
            <person name="Hubner S."/>
            <person name="Bellec A."/>
            <person name="Berard A."/>
            <person name="Berges H."/>
            <person name="Blanchet N."/>
            <person name="Boniface M.C."/>
            <person name="Brunel D."/>
            <person name="Catrice O."/>
            <person name="Chaidir N."/>
            <person name="Claudel C."/>
            <person name="Donnadieu C."/>
            <person name="Faraut T."/>
            <person name="Fievet G."/>
            <person name="Helmstetter N."/>
            <person name="King M."/>
            <person name="Knapp S.J."/>
            <person name="Lai Z."/>
            <person name="Le Paslier M.C."/>
            <person name="Lippi Y."/>
            <person name="Lorenzon L."/>
            <person name="Mandel J.R."/>
            <person name="Marage G."/>
            <person name="Marchand G."/>
            <person name="Marquand E."/>
            <person name="Bret-Mestries E."/>
            <person name="Morien E."/>
            <person name="Nambeesan S."/>
            <person name="Nguyen T."/>
            <person name="Pegot-Espagnet P."/>
            <person name="Pouilly N."/>
            <person name="Raftis F."/>
            <person name="Sallet E."/>
            <person name="Schiex T."/>
            <person name="Thomas J."/>
            <person name="Vandecasteele C."/>
            <person name="Vares D."/>
            <person name="Vear F."/>
            <person name="Vautrin S."/>
            <person name="Crespi M."/>
            <person name="Mangin B."/>
            <person name="Burke J.M."/>
            <person name="Salse J."/>
            <person name="Munos S."/>
            <person name="Vincourt P."/>
            <person name="Rieseberg L.H."/>
            <person name="Langlade N.B."/>
        </authorList>
    </citation>
    <scope>NUCLEOTIDE SEQUENCE</scope>
    <source>
        <tissue evidence="2">Leaves</tissue>
    </source>
</reference>
<feature type="transmembrane region" description="Helical" evidence="1">
    <location>
        <begin position="26"/>
        <end position="47"/>
    </location>
</feature>
<protein>
    <submittedName>
        <fullName evidence="2">Uncharacterized protein</fullName>
    </submittedName>
</protein>
<keyword evidence="1" id="KW-0472">Membrane</keyword>
<dbReference type="Gramene" id="mRNA:HanXRQr2_Chr11g0516181">
    <property type="protein sequence ID" value="CDS:HanXRQr2_Chr11g0516181.1"/>
    <property type="gene ID" value="HanXRQr2_Chr11g0516181"/>
</dbReference>
<keyword evidence="1" id="KW-1133">Transmembrane helix</keyword>
<keyword evidence="1" id="KW-0812">Transmembrane</keyword>
<sequence>MNIKGFIGSYVVPSYILDERESSSQLLRYFLGFLCIFSLYQFILFVVRSLC</sequence>
<dbReference type="AlphaFoldDB" id="A0A9K3HTT9"/>
<evidence type="ECO:0000313" key="3">
    <source>
        <dbReference type="Proteomes" id="UP000215914"/>
    </source>
</evidence>